<feature type="region of interest" description="Disordered" evidence="1">
    <location>
        <begin position="312"/>
        <end position="368"/>
    </location>
</feature>
<sequence length="368" mass="40272">QPEKESQETSDEAEQPNTIPIVEPLAEANEEKTTEEILEENINNEVDATEKGKTESLVSEVEPTETGKEEPVVTVVEENQKEPEQLSTETNDVVAVEEKTRELETEAAPLKETNVDEVGPTETEAEPVVTVVDENHSELGIQSIKQEEEEKPKEEAEIQEQIGDIVEVHPPKDSDIEVVKEIDNSESEVIPVSNGVAEKEIEPLQVGEEVVETIKEVEPKQATEKSEGSLDDTIKEEESETKTTVNTAEVSLNEETQTNPANLVEPSPEVEEKVVVEDGKKESSFTDVIEGVSSKEVVGVTENATSVEEKAVVAAEDEKKEPEAPDAVQVSSREAEVDIKKTDEQNEAKTATPEVGDADKKVDEISKA</sequence>
<proteinExistence type="predicted"/>
<feature type="region of interest" description="Disordered" evidence="1">
    <location>
        <begin position="45"/>
        <end position="70"/>
    </location>
</feature>
<organism evidence="2 3">
    <name type="scientific">Trifolium medium</name>
    <dbReference type="NCBI Taxonomy" id="97028"/>
    <lineage>
        <taxon>Eukaryota</taxon>
        <taxon>Viridiplantae</taxon>
        <taxon>Streptophyta</taxon>
        <taxon>Embryophyta</taxon>
        <taxon>Tracheophyta</taxon>
        <taxon>Spermatophyta</taxon>
        <taxon>Magnoliopsida</taxon>
        <taxon>eudicotyledons</taxon>
        <taxon>Gunneridae</taxon>
        <taxon>Pentapetalae</taxon>
        <taxon>rosids</taxon>
        <taxon>fabids</taxon>
        <taxon>Fabales</taxon>
        <taxon>Fabaceae</taxon>
        <taxon>Papilionoideae</taxon>
        <taxon>50 kb inversion clade</taxon>
        <taxon>NPAAA clade</taxon>
        <taxon>Hologalegina</taxon>
        <taxon>IRL clade</taxon>
        <taxon>Trifolieae</taxon>
        <taxon>Trifolium</taxon>
    </lineage>
</organism>
<keyword evidence="3" id="KW-1185">Reference proteome</keyword>
<feature type="region of interest" description="Disordered" evidence="1">
    <location>
        <begin position="101"/>
        <end position="127"/>
    </location>
</feature>
<feature type="compositionally biased region" description="Basic and acidic residues" evidence="1">
    <location>
        <begin position="312"/>
        <end position="323"/>
    </location>
</feature>
<feature type="non-terminal residue" evidence="2">
    <location>
        <position position="1"/>
    </location>
</feature>
<dbReference type="Proteomes" id="UP000265520">
    <property type="component" value="Unassembled WGS sequence"/>
</dbReference>
<reference evidence="2 3" key="1">
    <citation type="journal article" date="2018" name="Front. Plant Sci.">
        <title>Red Clover (Trifolium pratense) and Zigzag Clover (T. medium) - A Picture of Genomic Similarities and Differences.</title>
        <authorList>
            <person name="Dluhosova J."/>
            <person name="Istvanek J."/>
            <person name="Nedelnik J."/>
            <person name="Repkova J."/>
        </authorList>
    </citation>
    <scope>NUCLEOTIDE SEQUENCE [LARGE SCALE GENOMIC DNA]</scope>
    <source>
        <strain evidence="3">cv. 10/8</strain>
        <tissue evidence="2">Leaf</tissue>
    </source>
</reference>
<feature type="region of interest" description="Disordered" evidence="1">
    <location>
        <begin position="217"/>
        <end position="271"/>
    </location>
</feature>
<evidence type="ECO:0000313" key="3">
    <source>
        <dbReference type="Proteomes" id="UP000265520"/>
    </source>
</evidence>
<feature type="compositionally biased region" description="Basic and acidic residues" evidence="1">
    <location>
        <begin position="357"/>
        <end position="368"/>
    </location>
</feature>
<feature type="compositionally biased region" description="Polar residues" evidence="1">
    <location>
        <begin position="245"/>
        <end position="261"/>
    </location>
</feature>
<evidence type="ECO:0000256" key="1">
    <source>
        <dbReference type="SAM" id="MobiDB-lite"/>
    </source>
</evidence>
<feature type="region of interest" description="Disordered" evidence="1">
    <location>
        <begin position="1"/>
        <end position="24"/>
    </location>
</feature>
<feature type="compositionally biased region" description="Basic and acidic residues" evidence="1">
    <location>
        <begin position="217"/>
        <end position="228"/>
    </location>
</feature>
<gene>
    <name evidence="2" type="ORF">A2U01_0018428</name>
</gene>
<accession>A0A392NDM6</accession>
<feature type="non-terminal residue" evidence="2">
    <location>
        <position position="368"/>
    </location>
</feature>
<dbReference type="AlphaFoldDB" id="A0A392NDM6"/>
<protein>
    <submittedName>
        <fullName evidence="2">Enolase-phosphatase E1-like</fullName>
    </submittedName>
</protein>
<feature type="compositionally biased region" description="Basic and acidic residues" evidence="1">
    <location>
        <begin position="333"/>
        <end position="347"/>
    </location>
</feature>
<dbReference type="EMBL" id="LXQA010034948">
    <property type="protein sequence ID" value="MCH97433.1"/>
    <property type="molecule type" value="Genomic_DNA"/>
</dbReference>
<name>A0A392NDM6_9FABA</name>
<evidence type="ECO:0000313" key="2">
    <source>
        <dbReference type="EMBL" id="MCH97433.1"/>
    </source>
</evidence>
<feature type="compositionally biased region" description="Low complexity" evidence="1">
    <location>
        <begin position="117"/>
        <end position="127"/>
    </location>
</feature>
<comment type="caution">
    <text evidence="2">The sequence shown here is derived from an EMBL/GenBank/DDBJ whole genome shotgun (WGS) entry which is preliminary data.</text>
</comment>